<dbReference type="Proteomes" id="UP000054359">
    <property type="component" value="Unassembled WGS sequence"/>
</dbReference>
<feature type="region of interest" description="Disordered" evidence="1">
    <location>
        <begin position="51"/>
        <end position="70"/>
    </location>
</feature>
<keyword evidence="3" id="KW-1185">Reference proteome</keyword>
<evidence type="ECO:0000313" key="2">
    <source>
        <dbReference type="EMBL" id="KFM64765.1"/>
    </source>
</evidence>
<gene>
    <name evidence="2" type="ORF">X975_20130</name>
</gene>
<sequence length="70" mass="8218">MERELHAELFHEHEKLLNSQLKSDLNVHVANHDDPWKELANIFHRIGSDLEHKQDTSLQQQSEGYDTANE</sequence>
<accession>A0A087TI26</accession>
<evidence type="ECO:0000313" key="3">
    <source>
        <dbReference type="Proteomes" id="UP000054359"/>
    </source>
</evidence>
<protein>
    <submittedName>
        <fullName evidence="2">Uncharacterized protein</fullName>
    </submittedName>
</protein>
<feature type="compositionally biased region" description="Polar residues" evidence="1">
    <location>
        <begin position="56"/>
        <end position="70"/>
    </location>
</feature>
<feature type="non-terminal residue" evidence="2">
    <location>
        <position position="70"/>
    </location>
</feature>
<organism evidence="2 3">
    <name type="scientific">Stegodyphus mimosarum</name>
    <name type="common">African social velvet spider</name>
    <dbReference type="NCBI Taxonomy" id="407821"/>
    <lineage>
        <taxon>Eukaryota</taxon>
        <taxon>Metazoa</taxon>
        <taxon>Ecdysozoa</taxon>
        <taxon>Arthropoda</taxon>
        <taxon>Chelicerata</taxon>
        <taxon>Arachnida</taxon>
        <taxon>Araneae</taxon>
        <taxon>Araneomorphae</taxon>
        <taxon>Entelegynae</taxon>
        <taxon>Eresoidea</taxon>
        <taxon>Eresidae</taxon>
        <taxon>Stegodyphus</taxon>
    </lineage>
</organism>
<evidence type="ECO:0000256" key="1">
    <source>
        <dbReference type="SAM" id="MobiDB-lite"/>
    </source>
</evidence>
<proteinExistence type="predicted"/>
<dbReference type="EMBL" id="KK115314">
    <property type="protein sequence ID" value="KFM64765.1"/>
    <property type="molecule type" value="Genomic_DNA"/>
</dbReference>
<reference evidence="2 3" key="1">
    <citation type="submission" date="2013-11" db="EMBL/GenBank/DDBJ databases">
        <title>Genome sequencing of Stegodyphus mimosarum.</title>
        <authorList>
            <person name="Bechsgaard J."/>
        </authorList>
    </citation>
    <scope>NUCLEOTIDE SEQUENCE [LARGE SCALE GENOMIC DNA]</scope>
</reference>
<dbReference type="AlphaFoldDB" id="A0A087TI26"/>
<name>A0A087TI26_STEMI</name>